<keyword evidence="7" id="KW-0966">Cell projection</keyword>
<reference evidence="7 8" key="1">
    <citation type="submission" date="2016-10" db="EMBL/GenBank/DDBJ databases">
        <authorList>
            <person name="Varghese N."/>
            <person name="Submissions S."/>
        </authorList>
    </citation>
    <scope>NUCLEOTIDE SEQUENCE [LARGE SCALE GENOMIC DNA]</scope>
    <source>
        <strain evidence="7 8">CGMCC 1.7012</strain>
    </source>
</reference>
<evidence type="ECO:0000256" key="3">
    <source>
        <dbReference type="ARBA" id="ARBA00005709"/>
    </source>
</evidence>
<evidence type="ECO:0000259" key="6">
    <source>
        <dbReference type="Pfam" id="PF00669"/>
    </source>
</evidence>
<dbReference type="PANTHER" id="PTHR42792">
    <property type="entry name" value="FLAGELLIN"/>
    <property type="match status" value="1"/>
</dbReference>
<keyword evidence="7" id="KW-0969">Cilium</keyword>
<comment type="subcellular location">
    <subcellularLocation>
        <location evidence="1">Bacterial flagellum</location>
    </subcellularLocation>
    <subcellularLocation>
        <location evidence="2">Secreted</location>
    </subcellularLocation>
</comment>
<dbReference type="InterPro" id="IPR001029">
    <property type="entry name" value="Flagellin_N"/>
</dbReference>
<evidence type="ECO:0000256" key="4">
    <source>
        <dbReference type="ARBA" id="ARBA00022525"/>
    </source>
</evidence>
<accession>A0AA94H4P7</accession>
<evidence type="ECO:0000256" key="1">
    <source>
        <dbReference type="ARBA" id="ARBA00004365"/>
    </source>
</evidence>
<comment type="similarity">
    <text evidence="3">Belongs to the bacterial flagellin family.</text>
</comment>
<evidence type="ECO:0000313" key="8">
    <source>
        <dbReference type="Proteomes" id="UP000182314"/>
    </source>
</evidence>
<comment type="caution">
    <text evidence="7">The sequence shown here is derived from an EMBL/GenBank/DDBJ whole genome shotgun (WGS) entry which is preliminary data.</text>
</comment>
<sequence length="308" mass="32943">MMRLSTQFMFQSRIDSLSKAMTGYNDLSSRLSAGQTLLTPSDDPTGASQAVTLQSALSRMSQFDMARTYAQDALGQEDNTLGSIANLLSEDLSEKIVAAGNGAYSDEDRQALATELQGIRDNLLDLANTKNSDGRYIFGGYKTGSAPFQDDGTYVGGDTAMTQVVADGAEMQVGHTGSDVFMSGTADDLFASLDAAISALQQPVTNDADRQALQDTLDSTNRSIKSNIDNLGKVRAVVGTNLQQLETLGFSADALGIDTQSHLQETLGSDWDSMITLLSQSKMSEFALNSSMTVFQSMQQLNIFNIVG</sequence>
<dbReference type="InterPro" id="IPR001492">
    <property type="entry name" value="Flagellin"/>
</dbReference>
<protein>
    <submittedName>
        <fullName evidence="7">Flagellar hook-associated protein 3 FlgL</fullName>
    </submittedName>
</protein>
<dbReference type="AlphaFoldDB" id="A0AA94H4P7"/>
<evidence type="ECO:0000256" key="5">
    <source>
        <dbReference type="ARBA" id="ARBA00023143"/>
    </source>
</evidence>
<dbReference type="GO" id="GO:0009424">
    <property type="term" value="C:bacterial-type flagellum hook"/>
    <property type="evidence" value="ECO:0007669"/>
    <property type="project" value="InterPro"/>
</dbReference>
<dbReference type="EMBL" id="FOKO01000004">
    <property type="protein sequence ID" value="SFC75974.1"/>
    <property type="molecule type" value="Genomic_DNA"/>
</dbReference>
<dbReference type="Gene3D" id="1.20.1330.10">
    <property type="entry name" value="f41 fragment of flagellin, N-terminal domain"/>
    <property type="match status" value="1"/>
</dbReference>
<dbReference type="PANTHER" id="PTHR42792:SF1">
    <property type="entry name" value="FLAGELLAR HOOK-ASSOCIATED PROTEIN 3"/>
    <property type="match status" value="1"/>
</dbReference>
<keyword evidence="4" id="KW-0964">Secreted</keyword>
<organism evidence="7 8">
    <name type="scientific">Kosakonia oryzae</name>
    <dbReference type="NCBI Taxonomy" id="497725"/>
    <lineage>
        <taxon>Bacteria</taxon>
        <taxon>Pseudomonadati</taxon>
        <taxon>Pseudomonadota</taxon>
        <taxon>Gammaproteobacteria</taxon>
        <taxon>Enterobacterales</taxon>
        <taxon>Enterobacteriaceae</taxon>
        <taxon>Kosakonia</taxon>
    </lineage>
</organism>
<proteinExistence type="inferred from homology"/>
<feature type="domain" description="Flagellin N-terminal" evidence="6">
    <location>
        <begin position="5"/>
        <end position="143"/>
    </location>
</feature>
<evidence type="ECO:0000313" key="7">
    <source>
        <dbReference type="EMBL" id="SFC75974.1"/>
    </source>
</evidence>
<gene>
    <name evidence="7" type="ORF">SAMN05216286_3126</name>
</gene>
<name>A0AA94H4P7_9ENTR</name>
<keyword evidence="5" id="KW-0975">Bacterial flagellum</keyword>
<dbReference type="GO" id="GO:0005198">
    <property type="term" value="F:structural molecule activity"/>
    <property type="evidence" value="ECO:0007669"/>
    <property type="project" value="InterPro"/>
</dbReference>
<evidence type="ECO:0000256" key="2">
    <source>
        <dbReference type="ARBA" id="ARBA00004613"/>
    </source>
</evidence>
<dbReference type="Pfam" id="PF00669">
    <property type="entry name" value="Flagellin_N"/>
    <property type="match status" value="1"/>
</dbReference>
<dbReference type="Proteomes" id="UP000182314">
    <property type="component" value="Unassembled WGS sequence"/>
</dbReference>
<dbReference type="NCBIfam" id="TIGR02550">
    <property type="entry name" value="flagell_flgL"/>
    <property type="match status" value="1"/>
</dbReference>
<dbReference type="GO" id="GO:0071973">
    <property type="term" value="P:bacterial-type flagellum-dependent cell motility"/>
    <property type="evidence" value="ECO:0007669"/>
    <property type="project" value="InterPro"/>
</dbReference>
<dbReference type="SUPFAM" id="SSF64518">
    <property type="entry name" value="Phase 1 flagellin"/>
    <property type="match status" value="1"/>
</dbReference>
<dbReference type="InterPro" id="IPR013384">
    <property type="entry name" value="Flagell_FlgL"/>
</dbReference>
<dbReference type="GO" id="GO:0005576">
    <property type="term" value="C:extracellular region"/>
    <property type="evidence" value="ECO:0007669"/>
    <property type="project" value="UniProtKB-SubCell"/>
</dbReference>
<keyword evidence="7" id="KW-0282">Flagellum</keyword>